<accession>A0A7J6RS49</accession>
<dbReference type="AlphaFoldDB" id="A0A7J6RS49"/>
<dbReference type="EMBL" id="JABANO010023738">
    <property type="protein sequence ID" value="KAF4723032.1"/>
    <property type="molecule type" value="Genomic_DNA"/>
</dbReference>
<comment type="caution">
    <text evidence="2">The sequence shown here is derived from an EMBL/GenBank/DDBJ whole genome shotgun (WGS) entry which is preliminary data.</text>
</comment>
<reference evidence="2 3" key="1">
    <citation type="submission" date="2020-04" db="EMBL/GenBank/DDBJ databases">
        <title>Perkinsus olseni comparative genomics.</title>
        <authorList>
            <person name="Bogema D.R."/>
        </authorList>
    </citation>
    <scope>NUCLEOTIDE SEQUENCE [LARGE SCALE GENOMIC DNA]</scope>
    <source>
        <strain evidence="2 3">ATCC PRA-207</strain>
    </source>
</reference>
<evidence type="ECO:0000313" key="2">
    <source>
        <dbReference type="EMBL" id="KAF4723032.1"/>
    </source>
</evidence>
<feature type="chain" id="PRO_5029754057" evidence="1">
    <location>
        <begin position="24"/>
        <end position="173"/>
    </location>
</feature>
<dbReference type="Proteomes" id="UP000553632">
    <property type="component" value="Unassembled WGS sequence"/>
</dbReference>
<protein>
    <submittedName>
        <fullName evidence="2">Uncharacterized protein</fullName>
    </submittedName>
</protein>
<sequence>AGTLIMLLPTLFALFVSLEQSRGATSLPRLAPIATKEALSVPPLEANRIRQETPAHLVQNFGSDAAKQWCLIEGKVGGVPYRVYLRHSEQGGTAINFYRGVFYYPQKMRMLAGSLFPRYPNHNCTTYMNRIHADWYSKGGAYRAAVDDASAQKELIGDVFFDELFKWHDAYTD</sequence>
<organism evidence="2 3">
    <name type="scientific">Perkinsus olseni</name>
    <name type="common">Perkinsus atlanticus</name>
    <dbReference type="NCBI Taxonomy" id="32597"/>
    <lineage>
        <taxon>Eukaryota</taxon>
        <taxon>Sar</taxon>
        <taxon>Alveolata</taxon>
        <taxon>Perkinsozoa</taxon>
        <taxon>Perkinsea</taxon>
        <taxon>Perkinsida</taxon>
        <taxon>Perkinsidae</taxon>
        <taxon>Perkinsus</taxon>
    </lineage>
</organism>
<feature type="non-terminal residue" evidence="2">
    <location>
        <position position="173"/>
    </location>
</feature>
<evidence type="ECO:0000256" key="1">
    <source>
        <dbReference type="SAM" id="SignalP"/>
    </source>
</evidence>
<keyword evidence="1" id="KW-0732">Signal</keyword>
<keyword evidence="3" id="KW-1185">Reference proteome</keyword>
<evidence type="ECO:0000313" key="3">
    <source>
        <dbReference type="Proteomes" id="UP000553632"/>
    </source>
</evidence>
<proteinExistence type="predicted"/>
<gene>
    <name evidence="2" type="ORF">FOZ63_028029</name>
</gene>
<name>A0A7J6RS49_PEROL</name>
<feature type="signal peptide" evidence="1">
    <location>
        <begin position="1"/>
        <end position="23"/>
    </location>
</feature>